<keyword evidence="2 5" id="KW-0812">Transmembrane</keyword>
<dbReference type="Pfam" id="PF01699">
    <property type="entry name" value="Na_Ca_ex"/>
    <property type="match status" value="2"/>
</dbReference>
<organism evidence="7 8">
    <name type="scientific">Neptuniibacter pectenicola</name>
    <dbReference type="NCBI Taxonomy" id="1806669"/>
    <lineage>
        <taxon>Bacteria</taxon>
        <taxon>Pseudomonadati</taxon>
        <taxon>Pseudomonadota</taxon>
        <taxon>Gammaproteobacteria</taxon>
        <taxon>Oceanospirillales</taxon>
        <taxon>Oceanospirillaceae</taxon>
        <taxon>Neptuniibacter</taxon>
    </lineage>
</organism>
<dbReference type="Proteomes" id="UP001449225">
    <property type="component" value="Unassembled WGS sequence"/>
</dbReference>
<dbReference type="NCBIfam" id="TIGR00367">
    <property type="entry name" value="calcium/sodium antiporter"/>
    <property type="match status" value="1"/>
</dbReference>
<evidence type="ECO:0000259" key="6">
    <source>
        <dbReference type="Pfam" id="PF01699"/>
    </source>
</evidence>
<feature type="transmembrane region" description="Helical" evidence="5">
    <location>
        <begin position="129"/>
        <end position="146"/>
    </location>
</feature>
<feature type="transmembrane region" description="Helical" evidence="5">
    <location>
        <begin position="204"/>
        <end position="228"/>
    </location>
</feature>
<protein>
    <submittedName>
        <fullName evidence="7">Calcium/sodium antiporter</fullName>
    </submittedName>
</protein>
<feature type="domain" description="Sodium/calcium exchanger membrane region" evidence="6">
    <location>
        <begin position="5"/>
        <end position="143"/>
    </location>
</feature>
<dbReference type="EMBL" id="JBBMRA010000006">
    <property type="protein sequence ID" value="MEM5536484.1"/>
    <property type="molecule type" value="Genomic_DNA"/>
</dbReference>
<evidence type="ECO:0000256" key="2">
    <source>
        <dbReference type="ARBA" id="ARBA00022692"/>
    </source>
</evidence>
<feature type="transmembrane region" description="Helical" evidence="5">
    <location>
        <begin position="170"/>
        <end position="192"/>
    </location>
</feature>
<feature type="transmembrane region" description="Helical" evidence="5">
    <location>
        <begin position="35"/>
        <end position="56"/>
    </location>
</feature>
<proteinExistence type="predicted"/>
<keyword evidence="4 5" id="KW-0472">Membrane</keyword>
<feature type="transmembrane region" description="Helical" evidence="5">
    <location>
        <begin position="68"/>
        <end position="93"/>
    </location>
</feature>
<name>A0ABU9TRY2_9GAMM</name>
<dbReference type="InterPro" id="IPR004837">
    <property type="entry name" value="NaCa_Exmemb"/>
</dbReference>
<dbReference type="PANTHER" id="PTHR10846:SF8">
    <property type="entry name" value="INNER MEMBRANE PROTEIN YRBG"/>
    <property type="match status" value="1"/>
</dbReference>
<feature type="transmembrane region" description="Helical" evidence="5">
    <location>
        <begin position="299"/>
        <end position="317"/>
    </location>
</feature>
<evidence type="ECO:0000313" key="8">
    <source>
        <dbReference type="Proteomes" id="UP001449225"/>
    </source>
</evidence>
<dbReference type="Gene3D" id="1.20.1420.30">
    <property type="entry name" value="NCX, central ion-binding region"/>
    <property type="match status" value="1"/>
</dbReference>
<comment type="caution">
    <text evidence="7">The sequence shown here is derived from an EMBL/GenBank/DDBJ whole genome shotgun (WGS) entry which is preliminary data.</text>
</comment>
<evidence type="ECO:0000256" key="4">
    <source>
        <dbReference type="ARBA" id="ARBA00023136"/>
    </source>
</evidence>
<evidence type="ECO:0000256" key="1">
    <source>
        <dbReference type="ARBA" id="ARBA00004141"/>
    </source>
</evidence>
<evidence type="ECO:0000256" key="3">
    <source>
        <dbReference type="ARBA" id="ARBA00022989"/>
    </source>
</evidence>
<comment type="subcellular location">
    <subcellularLocation>
        <location evidence="1">Membrane</location>
        <topology evidence="1">Multi-pass membrane protein</topology>
    </subcellularLocation>
</comment>
<feature type="transmembrane region" description="Helical" evidence="5">
    <location>
        <begin position="105"/>
        <end position="122"/>
    </location>
</feature>
<evidence type="ECO:0000256" key="5">
    <source>
        <dbReference type="SAM" id="Phobius"/>
    </source>
</evidence>
<keyword evidence="3 5" id="KW-1133">Transmembrane helix</keyword>
<dbReference type="RefSeq" id="WP_342854313.1">
    <property type="nucleotide sequence ID" value="NZ_JBBMRA010000006.1"/>
</dbReference>
<feature type="transmembrane region" description="Helical" evidence="5">
    <location>
        <begin position="234"/>
        <end position="258"/>
    </location>
</feature>
<reference evidence="7 8" key="1">
    <citation type="submission" date="2024-03" db="EMBL/GenBank/DDBJ databases">
        <title>Community enrichment and isolation of bacterial strains for fucoidan degradation.</title>
        <authorList>
            <person name="Sichert A."/>
        </authorList>
    </citation>
    <scope>NUCLEOTIDE SEQUENCE [LARGE SCALE GENOMIC DNA]</scope>
    <source>
        <strain evidence="7 8">AS76</strain>
    </source>
</reference>
<gene>
    <name evidence="7" type="ORF">WNY58_08780</name>
</gene>
<dbReference type="InterPro" id="IPR044880">
    <property type="entry name" value="NCX_ion-bd_dom_sf"/>
</dbReference>
<keyword evidence="8" id="KW-1185">Reference proteome</keyword>
<accession>A0ABU9TRY2</accession>
<dbReference type="PANTHER" id="PTHR10846">
    <property type="entry name" value="SODIUM/POTASSIUM/CALCIUM EXCHANGER"/>
    <property type="match status" value="1"/>
</dbReference>
<dbReference type="InterPro" id="IPR004481">
    <property type="entry name" value="K/Na/Ca-exchanger"/>
</dbReference>
<feature type="transmembrane region" description="Helical" evidence="5">
    <location>
        <begin position="270"/>
        <end position="287"/>
    </location>
</feature>
<evidence type="ECO:0000313" key="7">
    <source>
        <dbReference type="EMBL" id="MEM5536484.1"/>
    </source>
</evidence>
<feature type="domain" description="Sodium/calcium exchanger membrane region" evidence="6">
    <location>
        <begin position="170"/>
        <end position="313"/>
    </location>
</feature>
<sequence>MLYPILALISGLILLVWSADKFVLGAAATAKNFGMSPMLIGLTIVSFGTSAPEILVSFMASTSGAGDLAIGNALGSNIANIALVLGITALIAPLPVKSGVLKKELPLLLGVTILAGVLIFDFHLGQLDGIILLITLGVCLYLFSRFQKNAPQDALADDEEDLPSLENRKAIFWLIIGLVILACSSKLLVWGASEIAYSLGVSKLVVGLTIVAIGTSLPELAASVASALKNHHDIAIGNVVGSNIFNLVAVMAIPGLIAPIGMDEIVFQRDYVVMLGLTFLLLAFALWQKPPSISRFEGGILASAYAGYLVLLYTMTVS</sequence>